<gene>
    <name evidence="2" type="ORF">GMARGA_LOCUS9013</name>
</gene>
<comment type="caution">
    <text evidence="2">The sequence shown here is derived from an EMBL/GenBank/DDBJ whole genome shotgun (WGS) entry which is preliminary data.</text>
</comment>
<protein>
    <submittedName>
        <fullName evidence="2">18320_t:CDS:1</fullName>
    </submittedName>
</protein>
<accession>A0ABN7UR57</accession>
<dbReference type="Proteomes" id="UP000789901">
    <property type="component" value="Unassembled WGS sequence"/>
</dbReference>
<sequence length="330" mass="38710">MIEFAGCAKTPHSWLTALVNYYNEDKKHIHEFFLSKYFGDRSKTVLICKKCHKRFTLITSEHGICVANPENNLHHLHTTTLTKTNIASQCCYCNFTVNVVIHEPFIDIQIFDDLQKRRFILTYSPLARKTNGVDNEPMIDLFDTLDTFSRIVENFIHSINSDDAKRKIYINSKVFFDNLGYKLVDDQNFFEPPPFTNDYIVKFQHVSEEIDMKVMDMSEKTFKTFRNPYKYKKPYQRLQFILGTEYDPRYRTFLPSFNPIYATLGCVSDMNDEILEWAYTKAIEESPEKIPEYLQAIYEVSKERNSEPLRNLVLEQTQEGAADGSRITLL</sequence>
<evidence type="ECO:0000313" key="3">
    <source>
        <dbReference type="Proteomes" id="UP000789901"/>
    </source>
</evidence>
<keyword evidence="3" id="KW-1185">Reference proteome</keyword>
<reference evidence="2 3" key="1">
    <citation type="submission" date="2021-06" db="EMBL/GenBank/DDBJ databases">
        <authorList>
            <person name="Kallberg Y."/>
            <person name="Tangrot J."/>
            <person name="Rosling A."/>
        </authorList>
    </citation>
    <scope>NUCLEOTIDE SEQUENCE [LARGE SCALE GENOMIC DNA]</scope>
    <source>
        <strain evidence="2 3">120-4 pot B 10/14</strain>
    </source>
</reference>
<evidence type="ECO:0000259" key="1">
    <source>
        <dbReference type="Pfam" id="PF13446"/>
    </source>
</evidence>
<organism evidence="2 3">
    <name type="scientific">Gigaspora margarita</name>
    <dbReference type="NCBI Taxonomy" id="4874"/>
    <lineage>
        <taxon>Eukaryota</taxon>
        <taxon>Fungi</taxon>
        <taxon>Fungi incertae sedis</taxon>
        <taxon>Mucoromycota</taxon>
        <taxon>Glomeromycotina</taxon>
        <taxon>Glomeromycetes</taxon>
        <taxon>Diversisporales</taxon>
        <taxon>Gigasporaceae</taxon>
        <taxon>Gigaspora</taxon>
    </lineage>
</organism>
<feature type="domain" description="UCH repeated" evidence="1">
    <location>
        <begin position="261"/>
        <end position="312"/>
    </location>
</feature>
<dbReference type="InterPro" id="IPR025305">
    <property type="entry name" value="UCH_repeat_domain"/>
</dbReference>
<dbReference type="EMBL" id="CAJVQB010004740">
    <property type="protein sequence ID" value="CAG8644317.1"/>
    <property type="molecule type" value="Genomic_DNA"/>
</dbReference>
<proteinExistence type="predicted"/>
<evidence type="ECO:0000313" key="2">
    <source>
        <dbReference type="EMBL" id="CAG8644317.1"/>
    </source>
</evidence>
<name>A0ABN7UR57_GIGMA</name>
<dbReference type="Pfam" id="PF13446">
    <property type="entry name" value="RPT"/>
    <property type="match status" value="1"/>
</dbReference>